<dbReference type="Pfam" id="PF05096">
    <property type="entry name" value="Glu_cyclase_2"/>
    <property type="match status" value="1"/>
</dbReference>
<dbReference type="Pfam" id="PF17957">
    <property type="entry name" value="Big_7"/>
    <property type="match status" value="1"/>
</dbReference>
<accession>A0A7L8AJN2</accession>
<dbReference type="PROSITE" id="PS51257">
    <property type="entry name" value="PROKAR_LIPOPROTEIN"/>
    <property type="match status" value="1"/>
</dbReference>
<dbReference type="PANTHER" id="PTHR31270">
    <property type="entry name" value="GLUTAMINYL-PEPTIDE CYCLOTRANSFERASE"/>
    <property type="match status" value="1"/>
</dbReference>
<proteinExistence type="predicted"/>
<keyword evidence="2" id="KW-1185">Reference proteome</keyword>
<keyword evidence="1" id="KW-0808">Transferase</keyword>
<dbReference type="PANTHER" id="PTHR31270:SF1">
    <property type="entry name" value="GLUTAMINYL-PEPTIDE CYCLOTRANSFERASE"/>
    <property type="match status" value="1"/>
</dbReference>
<dbReference type="Proteomes" id="UP000516764">
    <property type="component" value="Chromosome"/>
</dbReference>
<reference evidence="1 2" key="1">
    <citation type="journal article" date="2016" name="Int. J. Syst. Evol. Microbiol.">
        <title>Polaribacter haliotis sp. nov., isolated from the gut of abalone Haliotis discus hannai.</title>
        <authorList>
            <person name="Kim Y.O."/>
            <person name="Park I.S."/>
            <person name="Park S."/>
            <person name="Nam B.H."/>
            <person name="Park J.M."/>
            <person name="Kim D.G."/>
            <person name="Yoon J.H."/>
        </authorList>
    </citation>
    <scope>NUCLEOTIDE SEQUENCE [LARGE SCALE GENOMIC DNA]</scope>
    <source>
        <strain evidence="1 2">KCTC 52418</strain>
    </source>
</reference>
<protein>
    <submittedName>
        <fullName evidence="1">Glutaminyl-peptide cyclotransferase</fullName>
    </submittedName>
</protein>
<dbReference type="GO" id="GO:0016603">
    <property type="term" value="F:glutaminyl-peptide cyclotransferase activity"/>
    <property type="evidence" value="ECO:0007669"/>
    <property type="project" value="InterPro"/>
</dbReference>
<dbReference type="OrthoDB" id="9783700at2"/>
<dbReference type="SUPFAM" id="SSF63825">
    <property type="entry name" value="YWTD domain"/>
    <property type="match status" value="1"/>
</dbReference>
<name>A0A7L8AJN2_9FLAO</name>
<organism evidence="1 2">
    <name type="scientific">Polaribacter haliotis</name>
    <dbReference type="NCBI Taxonomy" id="1888915"/>
    <lineage>
        <taxon>Bacteria</taxon>
        <taxon>Pseudomonadati</taxon>
        <taxon>Bacteroidota</taxon>
        <taxon>Flavobacteriia</taxon>
        <taxon>Flavobacteriales</taxon>
        <taxon>Flavobacteriaceae</taxon>
    </lineage>
</organism>
<evidence type="ECO:0000313" key="2">
    <source>
        <dbReference type="Proteomes" id="UP000516764"/>
    </source>
</evidence>
<dbReference type="EMBL" id="CP061813">
    <property type="protein sequence ID" value="QOD62228.1"/>
    <property type="molecule type" value="Genomic_DNA"/>
</dbReference>
<dbReference type="InterPro" id="IPR007788">
    <property type="entry name" value="QCT"/>
</dbReference>
<evidence type="ECO:0000313" key="1">
    <source>
        <dbReference type="EMBL" id="QOD62228.1"/>
    </source>
</evidence>
<dbReference type="RefSeq" id="WP_088354684.1">
    <property type="nucleotide sequence ID" value="NZ_CP061813.1"/>
</dbReference>
<gene>
    <name evidence="1" type="ORF">H9I45_07245</name>
</gene>
<dbReference type="KEGG" id="phal:H9I45_07245"/>
<sequence>MKNFSILISFLSIFVLTVSCNDPYKFSIEKPEKVILNESINVKILEKKGKSIDKVQFYVNGKEVTSEGVSTTINTTNLGVGKHSISALAFFEGKTKKTNAFIEVFANKKPAIYNFKIVNTYPHDTKAYTQGLEYYNGFLYETTGRRGQSTLRKVEIKTGKVLQKVDLDKKYFGEGMTIVNNKIIWLTWENKKGFVYDLETFKQEKEFAYNKSKEGWGLTQNKDQLIKSDGTNKIWFLDKETFKEKKSIQVYTHDRALESLNELELIDGKIYGNIYQKSAIAIINPETGIVEGLADLRSLEKEMAKTQKLVANDEVLNGIAYDKENNRIFVTGKYWGKLFEIELIKK</sequence>
<dbReference type="AlphaFoldDB" id="A0A7L8AJN2"/>